<dbReference type="EMBL" id="JACHOV010000011">
    <property type="protein sequence ID" value="MBB4642554.1"/>
    <property type="molecule type" value="Genomic_DNA"/>
</dbReference>
<evidence type="ECO:0000259" key="11">
    <source>
        <dbReference type="Pfam" id="PF00593"/>
    </source>
</evidence>
<evidence type="ECO:0000313" key="12">
    <source>
        <dbReference type="EMBL" id="MBB4642554.1"/>
    </source>
</evidence>
<keyword evidence="8" id="KW-0798">TonB box</keyword>
<organism evidence="12 13">
    <name type="scientific">Rhizorhapis suberifaciens</name>
    <name type="common">corky root of lettuce</name>
    <dbReference type="NCBI Taxonomy" id="13656"/>
    <lineage>
        <taxon>Bacteria</taxon>
        <taxon>Pseudomonadati</taxon>
        <taxon>Pseudomonadota</taxon>
        <taxon>Alphaproteobacteria</taxon>
        <taxon>Sphingomonadales</taxon>
        <taxon>Sphingomonadaceae</taxon>
        <taxon>Rhizorhapis</taxon>
    </lineage>
</organism>
<dbReference type="GO" id="GO:0006826">
    <property type="term" value="P:iron ion transport"/>
    <property type="evidence" value="ECO:0007669"/>
    <property type="project" value="UniProtKB-KW"/>
</dbReference>
<keyword evidence="12" id="KW-0675">Receptor</keyword>
<evidence type="ECO:0000256" key="10">
    <source>
        <dbReference type="ARBA" id="ARBA00023237"/>
    </source>
</evidence>
<keyword evidence="2" id="KW-0813">Transport</keyword>
<keyword evidence="5" id="KW-0812">Transmembrane</keyword>
<evidence type="ECO:0000256" key="3">
    <source>
        <dbReference type="ARBA" id="ARBA00022452"/>
    </source>
</evidence>
<evidence type="ECO:0000256" key="2">
    <source>
        <dbReference type="ARBA" id="ARBA00022448"/>
    </source>
</evidence>
<keyword evidence="4" id="KW-0410">Iron transport</keyword>
<comment type="subcellular location">
    <subcellularLocation>
        <location evidence="1">Cell outer membrane</location>
        <topology evidence="1">Multi-pass membrane protein</topology>
    </subcellularLocation>
</comment>
<keyword evidence="10" id="KW-0998">Cell outer membrane</keyword>
<dbReference type="PANTHER" id="PTHR32552:SF81">
    <property type="entry name" value="TONB-DEPENDENT OUTER MEMBRANE RECEPTOR"/>
    <property type="match status" value="1"/>
</dbReference>
<keyword evidence="7" id="KW-0406">Ion transport</keyword>
<gene>
    <name evidence="12" type="ORF">HNQ99_002885</name>
</gene>
<accession>A0A840HYT1</accession>
<protein>
    <submittedName>
        <fullName evidence="12">Outer membrane receptor protein involved in Fe transport</fullName>
    </submittedName>
</protein>
<sequence length="273" mass="29714">MAASALASNCRNRAILTRVSRGFKAGNFSSLNTVDLVAYDPVVQEKLTSYELGGRAGIGRWLRVEGAVFRYDYVDKQVRARIFVGPPFGNIGGQDTIPKSRLQGAEGSLILRPVSGLTLSGSATYIKSKVLEYIGQTVLQTNSLLRDFSGSPFNFAPKWSLNGDVNYTTPISSTLDAFVGANVAYRGKTSSAFVPPNQTAVEQAGLKVFEIPSYTLVDSQLGVQAHDGKWRAYIWGKNIFNKFYVSNVVRVADVIVRYPGQPATFGGTVAYKF</sequence>
<keyword evidence="13" id="KW-1185">Reference proteome</keyword>
<keyword evidence="6" id="KW-0408">Iron</keyword>
<evidence type="ECO:0000313" key="13">
    <source>
        <dbReference type="Proteomes" id="UP000575068"/>
    </source>
</evidence>
<proteinExistence type="predicted"/>
<dbReference type="GO" id="GO:0009279">
    <property type="term" value="C:cell outer membrane"/>
    <property type="evidence" value="ECO:0007669"/>
    <property type="project" value="UniProtKB-SubCell"/>
</dbReference>
<dbReference type="PANTHER" id="PTHR32552">
    <property type="entry name" value="FERRICHROME IRON RECEPTOR-RELATED"/>
    <property type="match status" value="1"/>
</dbReference>
<dbReference type="SUPFAM" id="SSF56935">
    <property type="entry name" value="Porins"/>
    <property type="match status" value="1"/>
</dbReference>
<evidence type="ECO:0000256" key="7">
    <source>
        <dbReference type="ARBA" id="ARBA00023065"/>
    </source>
</evidence>
<dbReference type="Gene3D" id="2.40.170.20">
    <property type="entry name" value="TonB-dependent receptor, beta-barrel domain"/>
    <property type="match status" value="1"/>
</dbReference>
<comment type="caution">
    <text evidence="12">The sequence shown here is derived from an EMBL/GenBank/DDBJ whole genome shotgun (WGS) entry which is preliminary data.</text>
</comment>
<evidence type="ECO:0000256" key="6">
    <source>
        <dbReference type="ARBA" id="ARBA00023004"/>
    </source>
</evidence>
<dbReference type="Proteomes" id="UP000575068">
    <property type="component" value="Unassembled WGS sequence"/>
</dbReference>
<dbReference type="Pfam" id="PF00593">
    <property type="entry name" value="TonB_dep_Rec_b-barrel"/>
    <property type="match status" value="1"/>
</dbReference>
<evidence type="ECO:0000256" key="5">
    <source>
        <dbReference type="ARBA" id="ARBA00022692"/>
    </source>
</evidence>
<evidence type="ECO:0000256" key="4">
    <source>
        <dbReference type="ARBA" id="ARBA00022496"/>
    </source>
</evidence>
<feature type="domain" description="TonB-dependent receptor-like beta-barrel" evidence="11">
    <location>
        <begin position="19"/>
        <end position="239"/>
    </location>
</feature>
<dbReference type="AlphaFoldDB" id="A0A840HYT1"/>
<evidence type="ECO:0000256" key="8">
    <source>
        <dbReference type="ARBA" id="ARBA00023077"/>
    </source>
</evidence>
<evidence type="ECO:0000256" key="1">
    <source>
        <dbReference type="ARBA" id="ARBA00004571"/>
    </source>
</evidence>
<evidence type="ECO:0000256" key="9">
    <source>
        <dbReference type="ARBA" id="ARBA00023136"/>
    </source>
</evidence>
<dbReference type="RefSeq" id="WP_184476747.1">
    <property type="nucleotide sequence ID" value="NZ_JACHOV010000011.1"/>
</dbReference>
<keyword evidence="9" id="KW-0472">Membrane</keyword>
<dbReference type="InterPro" id="IPR000531">
    <property type="entry name" value="Beta-barrel_TonB"/>
</dbReference>
<dbReference type="InterPro" id="IPR039426">
    <property type="entry name" value="TonB-dep_rcpt-like"/>
</dbReference>
<name>A0A840HYT1_9SPHN</name>
<keyword evidence="3" id="KW-1134">Transmembrane beta strand</keyword>
<dbReference type="InterPro" id="IPR036942">
    <property type="entry name" value="Beta-barrel_TonB_sf"/>
</dbReference>
<reference evidence="12 13" key="1">
    <citation type="submission" date="2020-08" db="EMBL/GenBank/DDBJ databases">
        <title>Genomic Encyclopedia of Type Strains, Phase IV (KMG-IV): sequencing the most valuable type-strain genomes for metagenomic binning, comparative biology and taxonomic classification.</title>
        <authorList>
            <person name="Goeker M."/>
        </authorList>
    </citation>
    <scope>NUCLEOTIDE SEQUENCE [LARGE SCALE GENOMIC DNA]</scope>
    <source>
        <strain evidence="12 13">DSM 7465</strain>
    </source>
</reference>